<dbReference type="PANTHER" id="PTHR12682">
    <property type="entry name" value="ARCHEASE"/>
    <property type="match status" value="1"/>
</dbReference>
<organism evidence="6 7">
    <name type="scientific">Operophtera brumata</name>
    <name type="common">Winter moth</name>
    <name type="synonym">Phalaena brumata</name>
    <dbReference type="NCBI Taxonomy" id="104452"/>
    <lineage>
        <taxon>Eukaryota</taxon>
        <taxon>Metazoa</taxon>
        <taxon>Ecdysozoa</taxon>
        <taxon>Arthropoda</taxon>
        <taxon>Hexapoda</taxon>
        <taxon>Insecta</taxon>
        <taxon>Pterygota</taxon>
        <taxon>Neoptera</taxon>
        <taxon>Endopterygota</taxon>
        <taxon>Lepidoptera</taxon>
        <taxon>Glossata</taxon>
        <taxon>Ditrysia</taxon>
        <taxon>Geometroidea</taxon>
        <taxon>Geometridae</taxon>
        <taxon>Larentiinae</taxon>
        <taxon>Operophtera</taxon>
    </lineage>
</organism>
<gene>
    <name evidence="6" type="ORF">OBRU01_14873</name>
</gene>
<proteinExistence type="inferred from homology"/>
<reference evidence="6 7" key="1">
    <citation type="journal article" date="2015" name="Genome Biol. Evol.">
        <title>The genome of winter moth (Operophtera brumata) provides a genomic perspective on sexual dimorphism and phenology.</title>
        <authorList>
            <person name="Derks M.F."/>
            <person name="Smit S."/>
            <person name="Salis L."/>
            <person name="Schijlen E."/>
            <person name="Bossers A."/>
            <person name="Mateman C."/>
            <person name="Pijl A.S."/>
            <person name="de Ridder D."/>
            <person name="Groenen M.A."/>
            <person name="Visser M.E."/>
            <person name="Megens H.J."/>
        </authorList>
    </citation>
    <scope>NUCLEOTIDE SEQUENCE [LARGE SCALE GENOMIC DNA]</scope>
    <source>
        <strain evidence="6">WM2013NL</strain>
        <tissue evidence="6">Head and thorax</tissue>
    </source>
</reference>
<evidence type="ECO:0000256" key="3">
    <source>
        <dbReference type="ARBA" id="ARBA00022723"/>
    </source>
</evidence>
<name>A0A0L7L6M8_OPEBR</name>
<evidence type="ECO:0000256" key="1">
    <source>
        <dbReference type="ARBA" id="ARBA00007963"/>
    </source>
</evidence>
<dbReference type="InterPro" id="IPR023572">
    <property type="entry name" value="Archease_dom"/>
</dbReference>
<dbReference type="FunFam" id="3.55.10.10:FF:000001">
    <property type="entry name" value="protein archease isoform X1"/>
    <property type="match status" value="1"/>
</dbReference>
<comment type="similarity">
    <text evidence="1">Belongs to the archease family.</text>
</comment>
<dbReference type="Gene3D" id="3.55.10.10">
    <property type="entry name" value="Archease domain"/>
    <property type="match status" value="1"/>
</dbReference>
<dbReference type="InterPro" id="IPR036820">
    <property type="entry name" value="Archease_dom_sf"/>
</dbReference>
<evidence type="ECO:0000313" key="6">
    <source>
        <dbReference type="EMBL" id="KOB71050.1"/>
    </source>
</evidence>
<evidence type="ECO:0000313" key="7">
    <source>
        <dbReference type="Proteomes" id="UP000037510"/>
    </source>
</evidence>
<protein>
    <submittedName>
        <fullName evidence="6">Archease</fullName>
    </submittedName>
</protein>
<evidence type="ECO:0000256" key="2">
    <source>
        <dbReference type="ARBA" id="ARBA00022694"/>
    </source>
</evidence>
<keyword evidence="4" id="KW-0106">Calcium</keyword>
<comment type="caution">
    <text evidence="6">The sequence shown here is derived from an EMBL/GenBank/DDBJ whole genome shotgun (WGS) entry which is preliminary data.</text>
</comment>
<dbReference type="Pfam" id="PF01951">
    <property type="entry name" value="Archease"/>
    <property type="match status" value="1"/>
</dbReference>
<dbReference type="STRING" id="104452.A0A0L7L6M8"/>
<accession>A0A0L7L6M8</accession>
<dbReference type="PANTHER" id="PTHR12682:SF11">
    <property type="entry name" value="PROTEIN ARCHEASE"/>
    <property type="match status" value="1"/>
</dbReference>
<keyword evidence="7" id="KW-1185">Reference proteome</keyword>
<dbReference type="EMBL" id="JTDY01002633">
    <property type="protein sequence ID" value="KOB71050.1"/>
    <property type="molecule type" value="Genomic_DNA"/>
</dbReference>
<sequence length="182" mass="21066">MDEEMGGLSEDDFEIPPVKYEYLDHTADVQLHAWGDSLKETFEQCGMAMFGYMTELDYVQIKEVHTIEATADDMMGLLYHFLDELLFLFSVEPFLICKKLEITEFNTEEFRIVCKCFGEEFQIGRHPQGTEVKAITYSAMQVIDEPKDNNQLTGNKQSEKTHIYWANGILISKSMISYLVFL</sequence>
<dbReference type="GO" id="GO:0046872">
    <property type="term" value="F:metal ion binding"/>
    <property type="evidence" value="ECO:0007669"/>
    <property type="project" value="UniProtKB-KW"/>
</dbReference>
<keyword evidence="2" id="KW-0819">tRNA processing</keyword>
<dbReference type="Proteomes" id="UP000037510">
    <property type="component" value="Unassembled WGS sequence"/>
</dbReference>
<dbReference type="InterPro" id="IPR002804">
    <property type="entry name" value="Archease"/>
</dbReference>
<feature type="domain" description="Archease" evidence="5">
    <location>
        <begin position="20"/>
        <end position="146"/>
    </location>
</feature>
<dbReference type="GO" id="GO:0072669">
    <property type="term" value="C:tRNA-splicing ligase complex"/>
    <property type="evidence" value="ECO:0007669"/>
    <property type="project" value="TreeGrafter"/>
</dbReference>
<evidence type="ECO:0000259" key="5">
    <source>
        <dbReference type="Pfam" id="PF01951"/>
    </source>
</evidence>
<keyword evidence="3" id="KW-0479">Metal-binding</keyword>
<dbReference type="GO" id="GO:0006388">
    <property type="term" value="P:tRNA splicing, via endonucleolytic cleavage and ligation"/>
    <property type="evidence" value="ECO:0007669"/>
    <property type="project" value="TreeGrafter"/>
</dbReference>
<dbReference type="SUPFAM" id="SSF69819">
    <property type="entry name" value="MTH1598-like"/>
    <property type="match status" value="1"/>
</dbReference>
<evidence type="ECO:0000256" key="4">
    <source>
        <dbReference type="ARBA" id="ARBA00022837"/>
    </source>
</evidence>
<dbReference type="AlphaFoldDB" id="A0A0L7L6M8"/>